<name>A0A4P7BWK3_9GAMM</name>
<dbReference type="InterPro" id="IPR013655">
    <property type="entry name" value="PAS_fold_3"/>
</dbReference>
<dbReference type="RefSeq" id="WP_134357653.1">
    <property type="nucleotide sequence ID" value="NZ_CP038033.1"/>
</dbReference>
<dbReference type="PROSITE" id="PS50109">
    <property type="entry name" value="HIS_KIN"/>
    <property type="match status" value="1"/>
</dbReference>
<dbReference type="OrthoDB" id="8573350at2"/>
<comment type="catalytic activity">
    <reaction evidence="1">
        <text>ATP + protein L-histidine = ADP + protein N-phospho-L-histidine.</text>
        <dbReference type="EC" id="2.7.13.3"/>
    </reaction>
</comment>
<dbReference type="InterPro" id="IPR000014">
    <property type="entry name" value="PAS"/>
</dbReference>
<dbReference type="FunFam" id="1.10.287.130:FF:000001">
    <property type="entry name" value="Two-component sensor histidine kinase"/>
    <property type="match status" value="1"/>
</dbReference>
<evidence type="ECO:0000259" key="11">
    <source>
        <dbReference type="PROSITE" id="PS50113"/>
    </source>
</evidence>
<dbReference type="AlphaFoldDB" id="A0A4P7BWK3"/>
<keyword evidence="8" id="KW-0175">Coiled coil</keyword>
<evidence type="ECO:0000259" key="10">
    <source>
        <dbReference type="PROSITE" id="PS50112"/>
    </source>
</evidence>
<dbReference type="Pfam" id="PF00512">
    <property type="entry name" value="HisKA"/>
    <property type="match status" value="1"/>
</dbReference>
<dbReference type="InterPro" id="IPR003594">
    <property type="entry name" value="HATPase_dom"/>
</dbReference>
<sequence>MSKDKKSNQKITAPPPSEQLLHHVTEALPVLIAYVDRTLRYRYASPAYEKWFHRPLEAIQDRPVWEVLGQTTFAAAKPYIQRVLSGETVVYAQELPFQRLGPRYVHVQLIPDAVAGQVRGYSVVATDLSEFQALSKRQAHFSALVESSVDAIISYDLEEIVQIWNQGAERLYGYRAEEMVGQSMARLIPAACRAETAQVLAQIRQGQPVTTYETTRLHKNGTAVPVSLTISPIKEAQGQLTGISVVARDITERQHAEAALREQQERLNMALMVSGTTTYRWDVLDNTLQWDESVEPFFNLAPGEGARLSTLKGFIACIHPEDRAAFHRHIEYCVTTGADFSLEYRIIDLKGTVRWLLDRGKMFRDQAGQPLYMTGACIDITLHKQTEAALRESEKKLQEANRHKDEFLATLAHELRNPLTAISTAIELWQSAGDDPAMMAKVMPGAKRQLQQLVRLVDDLLDVSRITRGKIQLHRERLSVEAMIQSALEASNAMIEAGAHTLKVVWPEECLWVEGDLTRLAQVLSNLLINAAKYTPLGGEIKLTAHRAGEEVVLRVQDNGMGMAEEFLPHLFEMFAQATPSQGLGIGLSLVKKLVELHGGRVEVASAGPGLGSTFTVRLPLIDKHEGERDFNGAESW</sequence>
<dbReference type="SUPFAM" id="SSF55874">
    <property type="entry name" value="ATPase domain of HSP90 chaperone/DNA topoisomerase II/histidine kinase"/>
    <property type="match status" value="1"/>
</dbReference>
<gene>
    <name evidence="12" type="ORF">E3U44_08000</name>
</gene>
<evidence type="ECO:0000256" key="1">
    <source>
        <dbReference type="ARBA" id="ARBA00000085"/>
    </source>
</evidence>
<dbReference type="SUPFAM" id="SSF47384">
    <property type="entry name" value="Homodimeric domain of signal transducing histidine kinase"/>
    <property type="match status" value="1"/>
</dbReference>
<dbReference type="PROSITE" id="PS50113">
    <property type="entry name" value="PAC"/>
    <property type="match status" value="2"/>
</dbReference>
<dbReference type="EC" id="2.7.13.3" evidence="2"/>
<dbReference type="PANTHER" id="PTHR43304">
    <property type="entry name" value="PHYTOCHROME-LIKE PROTEIN CPH1"/>
    <property type="match status" value="1"/>
</dbReference>
<keyword evidence="13" id="KW-1185">Reference proteome</keyword>
<dbReference type="NCBIfam" id="TIGR00229">
    <property type="entry name" value="sensory_box"/>
    <property type="match status" value="3"/>
</dbReference>
<dbReference type="Gene3D" id="3.30.565.10">
    <property type="entry name" value="Histidine kinase-like ATPase, C-terminal domain"/>
    <property type="match status" value="1"/>
</dbReference>
<dbReference type="InterPro" id="IPR005467">
    <property type="entry name" value="His_kinase_dom"/>
</dbReference>
<feature type="domain" description="PAC" evidence="11">
    <location>
        <begin position="210"/>
        <end position="262"/>
    </location>
</feature>
<keyword evidence="5 12" id="KW-0418">Kinase</keyword>
<dbReference type="InterPro" id="IPR013656">
    <property type="entry name" value="PAS_4"/>
</dbReference>
<dbReference type="Pfam" id="PF08448">
    <property type="entry name" value="PAS_4"/>
    <property type="match status" value="1"/>
</dbReference>
<dbReference type="SMART" id="SM00086">
    <property type="entry name" value="PAC"/>
    <property type="match status" value="3"/>
</dbReference>
<evidence type="ECO:0000256" key="2">
    <source>
        <dbReference type="ARBA" id="ARBA00012438"/>
    </source>
</evidence>
<dbReference type="EMBL" id="CP038033">
    <property type="protein sequence ID" value="QBQ54453.1"/>
    <property type="molecule type" value="Genomic_DNA"/>
</dbReference>
<dbReference type="InterPro" id="IPR052162">
    <property type="entry name" value="Sensor_kinase/Photoreceptor"/>
</dbReference>
<dbReference type="FunFam" id="3.30.565.10:FF:000006">
    <property type="entry name" value="Sensor histidine kinase WalK"/>
    <property type="match status" value="1"/>
</dbReference>
<dbReference type="InterPro" id="IPR013767">
    <property type="entry name" value="PAS_fold"/>
</dbReference>
<evidence type="ECO:0000313" key="13">
    <source>
        <dbReference type="Proteomes" id="UP000294325"/>
    </source>
</evidence>
<dbReference type="PRINTS" id="PR00344">
    <property type="entry name" value="BCTRLSENSOR"/>
</dbReference>
<dbReference type="InterPro" id="IPR035965">
    <property type="entry name" value="PAS-like_dom_sf"/>
</dbReference>
<evidence type="ECO:0000256" key="5">
    <source>
        <dbReference type="ARBA" id="ARBA00022777"/>
    </source>
</evidence>
<keyword evidence="7" id="KW-0472">Membrane</keyword>
<dbReference type="Pfam" id="PF08447">
    <property type="entry name" value="PAS_3"/>
    <property type="match status" value="1"/>
</dbReference>
<feature type="coiled-coil region" evidence="8">
    <location>
        <begin position="383"/>
        <end position="410"/>
    </location>
</feature>
<evidence type="ECO:0000256" key="3">
    <source>
        <dbReference type="ARBA" id="ARBA00022553"/>
    </source>
</evidence>
<dbReference type="GO" id="GO:0005886">
    <property type="term" value="C:plasma membrane"/>
    <property type="evidence" value="ECO:0007669"/>
    <property type="project" value="UniProtKB-ARBA"/>
</dbReference>
<keyword evidence="6" id="KW-0902">Two-component regulatory system</keyword>
<dbReference type="CDD" id="cd00130">
    <property type="entry name" value="PAS"/>
    <property type="match status" value="3"/>
</dbReference>
<evidence type="ECO:0000256" key="6">
    <source>
        <dbReference type="ARBA" id="ARBA00023012"/>
    </source>
</evidence>
<evidence type="ECO:0000256" key="4">
    <source>
        <dbReference type="ARBA" id="ARBA00022679"/>
    </source>
</evidence>
<dbReference type="SMART" id="SM00387">
    <property type="entry name" value="HATPase_c"/>
    <property type="match status" value="1"/>
</dbReference>
<dbReference type="Proteomes" id="UP000294325">
    <property type="component" value="Chromosome"/>
</dbReference>
<dbReference type="PANTHER" id="PTHR43304:SF1">
    <property type="entry name" value="PAC DOMAIN-CONTAINING PROTEIN"/>
    <property type="match status" value="1"/>
</dbReference>
<dbReference type="InterPro" id="IPR004358">
    <property type="entry name" value="Sig_transdc_His_kin-like_C"/>
</dbReference>
<evidence type="ECO:0000313" key="12">
    <source>
        <dbReference type="EMBL" id="QBQ54453.1"/>
    </source>
</evidence>
<evidence type="ECO:0000256" key="8">
    <source>
        <dbReference type="SAM" id="Coils"/>
    </source>
</evidence>
<dbReference type="SMART" id="SM00091">
    <property type="entry name" value="PAS"/>
    <property type="match status" value="3"/>
</dbReference>
<proteinExistence type="predicted"/>
<dbReference type="InterPro" id="IPR001610">
    <property type="entry name" value="PAC"/>
</dbReference>
<dbReference type="KEGG" id="nwr:E3U44_08000"/>
<dbReference type="InterPro" id="IPR000700">
    <property type="entry name" value="PAS-assoc_C"/>
</dbReference>
<dbReference type="InterPro" id="IPR036890">
    <property type="entry name" value="HATPase_C_sf"/>
</dbReference>
<dbReference type="Gene3D" id="3.30.450.20">
    <property type="entry name" value="PAS domain"/>
    <property type="match status" value="3"/>
</dbReference>
<dbReference type="Pfam" id="PF00989">
    <property type="entry name" value="PAS"/>
    <property type="match status" value="1"/>
</dbReference>
<reference evidence="12 13" key="1">
    <citation type="submission" date="2019-03" db="EMBL/GenBank/DDBJ databases">
        <title>The genome sequence of Nitrosococcus wardiae strain D1FHST reveals the archetypal metabolic capacity of ammonia-oxidizing Gammaproteobacteria.</title>
        <authorList>
            <person name="Wang L."/>
            <person name="Lim C.K."/>
            <person name="Hanson T.E."/>
            <person name="Dang H."/>
            <person name="Klotz M.G."/>
        </authorList>
    </citation>
    <scope>NUCLEOTIDE SEQUENCE [LARGE SCALE GENOMIC DNA]</scope>
    <source>
        <strain evidence="12 13">D1FHS</strain>
    </source>
</reference>
<dbReference type="GO" id="GO:0006355">
    <property type="term" value="P:regulation of DNA-templated transcription"/>
    <property type="evidence" value="ECO:0007669"/>
    <property type="project" value="InterPro"/>
</dbReference>
<dbReference type="GO" id="GO:0000155">
    <property type="term" value="F:phosphorelay sensor kinase activity"/>
    <property type="evidence" value="ECO:0007669"/>
    <property type="project" value="InterPro"/>
</dbReference>
<feature type="domain" description="PAC" evidence="11">
    <location>
        <begin position="340"/>
        <end position="392"/>
    </location>
</feature>
<organism evidence="12 13">
    <name type="scientific">Nitrosococcus wardiae</name>
    <dbReference type="NCBI Taxonomy" id="1814290"/>
    <lineage>
        <taxon>Bacteria</taxon>
        <taxon>Pseudomonadati</taxon>
        <taxon>Pseudomonadota</taxon>
        <taxon>Gammaproteobacteria</taxon>
        <taxon>Chromatiales</taxon>
        <taxon>Chromatiaceae</taxon>
        <taxon>Nitrosococcus</taxon>
    </lineage>
</organism>
<dbReference type="InterPro" id="IPR003661">
    <property type="entry name" value="HisK_dim/P_dom"/>
</dbReference>
<dbReference type="CDD" id="cd00082">
    <property type="entry name" value="HisKA"/>
    <property type="match status" value="1"/>
</dbReference>
<dbReference type="Gene3D" id="1.10.287.130">
    <property type="match status" value="1"/>
</dbReference>
<dbReference type="InterPro" id="IPR036097">
    <property type="entry name" value="HisK_dim/P_sf"/>
</dbReference>
<protein>
    <recommendedName>
        <fullName evidence="2">histidine kinase</fullName>
        <ecNumber evidence="2">2.7.13.3</ecNumber>
    </recommendedName>
</protein>
<evidence type="ECO:0000256" key="7">
    <source>
        <dbReference type="ARBA" id="ARBA00023136"/>
    </source>
</evidence>
<evidence type="ECO:0000259" key="9">
    <source>
        <dbReference type="PROSITE" id="PS50109"/>
    </source>
</evidence>
<accession>A0A4P7BWK3</accession>
<feature type="domain" description="PAS" evidence="10">
    <location>
        <begin position="137"/>
        <end position="207"/>
    </location>
</feature>
<dbReference type="PROSITE" id="PS50112">
    <property type="entry name" value="PAS"/>
    <property type="match status" value="1"/>
</dbReference>
<dbReference type="Pfam" id="PF02518">
    <property type="entry name" value="HATPase_c"/>
    <property type="match status" value="1"/>
</dbReference>
<feature type="domain" description="Histidine kinase" evidence="9">
    <location>
        <begin position="410"/>
        <end position="623"/>
    </location>
</feature>
<keyword evidence="3" id="KW-0597">Phosphoprotein</keyword>
<keyword evidence="4" id="KW-0808">Transferase</keyword>
<dbReference type="SMART" id="SM00388">
    <property type="entry name" value="HisKA"/>
    <property type="match status" value="1"/>
</dbReference>
<dbReference type="SUPFAM" id="SSF55785">
    <property type="entry name" value="PYP-like sensor domain (PAS domain)"/>
    <property type="match status" value="3"/>
</dbReference>
<dbReference type="Gene3D" id="2.10.70.100">
    <property type="match status" value="1"/>
</dbReference>